<evidence type="ECO:0000313" key="3">
    <source>
        <dbReference type="EMBL" id="KAK3258041.1"/>
    </source>
</evidence>
<gene>
    <name evidence="3" type="ORF">CYMTET_32899</name>
</gene>
<dbReference type="InterPro" id="IPR010998">
    <property type="entry name" value="Integrase_recombinase_N"/>
</dbReference>
<comment type="caution">
    <text evidence="3">The sequence shown here is derived from an EMBL/GenBank/DDBJ whole genome shotgun (WGS) entry which is preliminary data.</text>
</comment>
<dbReference type="Proteomes" id="UP001190700">
    <property type="component" value="Unassembled WGS sequence"/>
</dbReference>
<sequence length="185" mass="19247">MRITGALAMRPLRNPEWALAASCSGGSSGQSGSGTSTQWTGPDGLTHIAYEDGDEEDLVMRKEKYEVVPAAEQVARAFMAFCEEEKREWLPATGATVRLHIAHLLAKGTVQAASMQPYLSAINSSHEDMGFTGPAKGQAVSRAVKGMSYPQVQVADTAAPGSELQGAGQLQEAAVGAGEAPVGAS</sequence>
<dbReference type="Gene3D" id="1.10.150.130">
    <property type="match status" value="1"/>
</dbReference>
<keyword evidence="1" id="KW-0238">DNA-binding</keyword>
<feature type="region of interest" description="Disordered" evidence="2">
    <location>
        <begin position="21"/>
        <end position="42"/>
    </location>
</feature>
<proteinExistence type="predicted"/>
<dbReference type="GO" id="GO:0003677">
    <property type="term" value="F:DNA binding"/>
    <property type="evidence" value="ECO:0007669"/>
    <property type="project" value="UniProtKB-KW"/>
</dbReference>
<dbReference type="SUPFAM" id="SSF47823">
    <property type="entry name" value="lambda integrase-like, N-terminal domain"/>
    <property type="match status" value="1"/>
</dbReference>
<evidence type="ECO:0000313" key="4">
    <source>
        <dbReference type="Proteomes" id="UP001190700"/>
    </source>
</evidence>
<organism evidence="3 4">
    <name type="scientific">Cymbomonas tetramitiformis</name>
    <dbReference type="NCBI Taxonomy" id="36881"/>
    <lineage>
        <taxon>Eukaryota</taxon>
        <taxon>Viridiplantae</taxon>
        <taxon>Chlorophyta</taxon>
        <taxon>Pyramimonadophyceae</taxon>
        <taxon>Pyramimonadales</taxon>
        <taxon>Pyramimonadaceae</taxon>
        <taxon>Cymbomonas</taxon>
    </lineage>
</organism>
<protein>
    <submittedName>
        <fullName evidence="3">Uncharacterized protein</fullName>
    </submittedName>
</protein>
<keyword evidence="4" id="KW-1185">Reference proteome</keyword>
<name>A0AAE0FDX1_9CHLO</name>
<reference evidence="3 4" key="1">
    <citation type="journal article" date="2015" name="Genome Biol. Evol.">
        <title>Comparative Genomics of a Bacterivorous Green Alga Reveals Evolutionary Causalities and Consequences of Phago-Mixotrophic Mode of Nutrition.</title>
        <authorList>
            <person name="Burns J.A."/>
            <person name="Paasch A."/>
            <person name="Narechania A."/>
            <person name="Kim E."/>
        </authorList>
    </citation>
    <scope>NUCLEOTIDE SEQUENCE [LARGE SCALE GENOMIC DNA]</scope>
    <source>
        <strain evidence="3 4">PLY_AMNH</strain>
    </source>
</reference>
<dbReference type="AlphaFoldDB" id="A0AAE0FDX1"/>
<evidence type="ECO:0000256" key="2">
    <source>
        <dbReference type="SAM" id="MobiDB-lite"/>
    </source>
</evidence>
<evidence type="ECO:0000256" key="1">
    <source>
        <dbReference type="ARBA" id="ARBA00023125"/>
    </source>
</evidence>
<accession>A0AAE0FDX1</accession>
<dbReference type="EMBL" id="LGRX02019868">
    <property type="protein sequence ID" value="KAK3258041.1"/>
    <property type="molecule type" value="Genomic_DNA"/>
</dbReference>